<dbReference type="InterPro" id="IPR004089">
    <property type="entry name" value="MCPsignal_dom"/>
</dbReference>
<dbReference type="InterPro" id="IPR035965">
    <property type="entry name" value="PAS-like_dom_sf"/>
</dbReference>
<comment type="caution">
    <text evidence="8">The sequence shown here is derived from an EMBL/GenBank/DDBJ whole genome shotgun (WGS) entry which is preliminary data.</text>
</comment>
<evidence type="ECO:0000259" key="6">
    <source>
        <dbReference type="PROSITE" id="PS50112"/>
    </source>
</evidence>
<dbReference type="PANTHER" id="PTHR32089">
    <property type="entry name" value="METHYL-ACCEPTING CHEMOTAXIS PROTEIN MCPB"/>
    <property type="match status" value="1"/>
</dbReference>
<sequence>MKQEIYTVQNNSKALDVNSVFAAMKQSLAMIVFDTEGNVLWANEKFARTMGYEVDEMPGLKHHQFCAPEFVNSPDYFIFWKNLRNGRTFQEKIMRVTKDHRYLWFEATYAPIYEHEGHIKGVIKVATDITSRERARTQLTNELQNMAEGLLKRVEEGISSGHDVVSYIETVVEETSGNMEILQLLEKKAESANKLNDKIRNIADYTNLLALNAAIEAAHAKEYGKGFNVVAEEVRKLAKQSEATAREVKLNLESISSQVEEIAKRMKGSQRTIIDSQTCIDKAVDEFIGIGQAANQLDKKARTLEDVL</sequence>
<dbReference type="Pfam" id="PF00015">
    <property type="entry name" value="MCPsignal"/>
    <property type="match status" value="1"/>
</dbReference>
<evidence type="ECO:0000256" key="4">
    <source>
        <dbReference type="SAM" id="Coils"/>
    </source>
</evidence>
<keyword evidence="4" id="KW-0175">Coiled coil</keyword>
<comment type="similarity">
    <text evidence="2">Belongs to the methyl-accepting chemotaxis (MCP) protein family.</text>
</comment>
<protein>
    <submittedName>
        <fullName evidence="8">PAS domain S-box-containing protein</fullName>
    </submittedName>
</protein>
<feature type="domain" description="Methyl-accepting transducer" evidence="5">
    <location>
        <begin position="140"/>
        <end position="308"/>
    </location>
</feature>
<evidence type="ECO:0000256" key="1">
    <source>
        <dbReference type="ARBA" id="ARBA00023224"/>
    </source>
</evidence>
<dbReference type="Pfam" id="PF13426">
    <property type="entry name" value="PAS_9"/>
    <property type="match status" value="1"/>
</dbReference>
<dbReference type="Gene3D" id="3.30.450.20">
    <property type="entry name" value="PAS domain"/>
    <property type="match status" value="1"/>
</dbReference>
<dbReference type="SUPFAM" id="SSF55785">
    <property type="entry name" value="PYP-like sensor domain (PAS domain)"/>
    <property type="match status" value="1"/>
</dbReference>
<dbReference type="SMART" id="SM00283">
    <property type="entry name" value="MA"/>
    <property type="match status" value="1"/>
</dbReference>
<dbReference type="PROSITE" id="PS50111">
    <property type="entry name" value="CHEMOTAXIS_TRANSDUC_2"/>
    <property type="match status" value="1"/>
</dbReference>
<evidence type="ECO:0000256" key="2">
    <source>
        <dbReference type="ARBA" id="ARBA00029447"/>
    </source>
</evidence>
<dbReference type="InterPro" id="IPR000014">
    <property type="entry name" value="PAS"/>
</dbReference>
<organism evidence="8 9">
    <name type="scientific">Ammoniphilus resinae</name>
    <dbReference type="NCBI Taxonomy" id="861532"/>
    <lineage>
        <taxon>Bacteria</taxon>
        <taxon>Bacillati</taxon>
        <taxon>Bacillota</taxon>
        <taxon>Bacilli</taxon>
        <taxon>Bacillales</taxon>
        <taxon>Paenibacillaceae</taxon>
        <taxon>Aneurinibacillus group</taxon>
        <taxon>Ammoniphilus</taxon>
    </lineage>
</organism>
<evidence type="ECO:0000259" key="5">
    <source>
        <dbReference type="PROSITE" id="PS50111"/>
    </source>
</evidence>
<evidence type="ECO:0000256" key="3">
    <source>
        <dbReference type="PROSITE-ProRule" id="PRU00284"/>
    </source>
</evidence>
<feature type="domain" description="PAC" evidence="7">
    <location>
        <begin position="87"/>
        <end position="141"/>
    </location>
</feature>
<evidence type="ECO:0000313" key="8">
    <source>
        <dbReference type="EMBL" id="MBP1934402.1"/>
    </source>
</evidence>
<proteinExistence type="inferred from homology"/>
<keyword evidence="9" id="KW-1185">Reference proteome</keyword>
<dbReference type="RefSeq" id="WP_209812395.1">
    <property type="nucleotide sequence ID" value="NZ_JAGGKT010000020.1"/>
</dbReference>
<feature type="coiled-coil region" evidence="4">
    <location>
        <begin position="231"/>
        <end position="265"/>
    </location>
</feature>
<accession>A0ABS4GWJ5</accession>
<evidence type="ECO:0000313" key="9">
    <source>
        <dbReference type="Proteomes" id="UP001519343"/>
    </source>
</evidence>
<dbReference type="NCBIfam" id="TIGR00229">
    <property type="entry name" value="sensory_box"/>
    <property type="match status" value="1"/>
</dbReference>
<evidence type="ECO:0000259" key="7">
    <source>
        <dbReference type="PROSITE" id="PS50113"/>
    </source>
</evidence>
<reference evidence="8 9" key="1">
    <citation type="submission" date="2021-03" db="EMBL/GenBank/DDBJ databases">
        <title>Genomic Encyclopedia of Type Strains, Phase IV (KMG-IV): sequencing the most valuable type-strain genomes for metagenomic binning, comparative biology and taxonomic classification.</title>
        <authorList>
            <person name="Goeker M."/>
        </authorList>
    </citation>
    <scope>NUCLEOTIDE SEQUENCE [LARGE SCALE GENOMIC DNA]</scope>
    <source>
        <strain evidence="8 9">DSM 24738</strain>
    </source>
</reference>
<gene>
    <name evidence="8" type="ORF">J2Z37_004422</name>
</gene>
<dbReference type="InterPro" id="IPR004090">
    <property type="entry name" value="Chemotax_Me-accpt_rcpt"/>
</dbReference>
<dbReference type="PANTHER" id="PTHR32089:SF112">
    <property type="entry name" value="LYSOZYME-LIKE PROTEIN-RELATED"/>
    <property type="match status" value="1"/>
</dbReference>
<dbReference type="CDD" id="cd00130">
    <property type="entry name" value="PAS"/>
    <property type="match status" value="1"/>
</dbReference>
<dbReference type="Proteomes" id="UP001519343">
    <property type="component" value="Unassembled WGS sequence"/>
</dbReference>
<keyword evidence="1 3" id="KW-0807">Transducer</keyword>
<dbReference type="SUPFAM" id="SSF58104">
    <property type="entry name" value="Methyl-accepting chemotaxis protein (MCP) signaling domain"/>
    <property type="match status" value="1"/>
</dbReference>
<dbReference type="InterPro" id="IPR000700">
    <property type="entry name" value="PAS-assoc_C"/>
</dbReference>
<dbReference type="Gene3D" id="1.10.287.950">
    <property type="entry name" value="Methyl-accepting chemotaxis protein"/>
    <property type="match status" value="1"/>
</dbReference>
<dbReference type="PRINTS" id="PR00260">
    <property type="entry name" value="CHEMTRNSDUCR"/>
</dbReference>
<name>A0ABS4GWJ5_9BACL</name>
<dbReference type="PROSITE" id="PS50112">
    <property type="entry name" value="PAS"/>
    <property type="match status" value="1"/>
</dbReference>
<dbReference type="PROSITE" id="PS50113">
    <property type="entry name" value="PAC"/>
    <property type="match status" value="1"/>
</dbReference>
<feature type="domain" description="PAS" evidence="6">
    <location>
        <begin position="30"/>
        <end position="59"/>
    </location>
</feature>
<dbReference type="EMBL" id="JAGGKT010000020">
    <property type="protein sequence ID" value="MBP1934402.1"/>
    <property type="molecule type" value="Genomic_DNA"/>
</dbReference>